<dbReference type="Gene3D" id="1.10.3730.20">
    <property type="match status" value="1"/>
</dbReference>
<dbReference type="Proteomes" id="UP000005990">
    <property type="component" value="Unassembled WGS sequence"/>
</dbReference>
<dbReference type="InterPro" id="IPR000620">
    <property type="entry name" value="EamA_dom"/>
</dbReference>
<feature type="transmembrane region" description="Helical" evidence="7">
    <location>
        <begin position="186"/>
        <end position="204"/>
    </location>
</feature>
<feature type="transmembrane region" description="Helical" evidence="7">
    <location>
        <begin position="128"/>
        <end position="149"/>
    </location>
</feature>
<dbReference type="RefSeq" id="WP_006417466.1">
    <property type="nucleotide sequence ID" value="NZ_AENN01000001.1"/>
</dbReference>
<evidence type="ECO:0000313" key="10">
    <source>
        <dbReference type="Proteomes" id="UP000005990"/>
    </source>
</evidence>
<feature type="transmembrane region" description="Helical" evidence="7">
    <location>
        <begin position="42"/>
        <end position="63"/>
    </location>
</feature>
<evidence type="ECO:0000256" key="1">
    <source>
        <dbReference type="ARBA" id="ARBA00004651"/>
    </source>
</evidence>
<dbReference type="eggNOG" id="COG0697">
    <property type="taxonomic scope" value="Bacteria"/>
</dbReference>
<evidence type="ECO:0000256" key="5">
    <source>
        <dbReference type="ARBA" id="ARBA00022989"/>
    </source>
</evidence>
<dbReference type="GO" id="GO:0005886">
    <property type="term" value="C:plasma membrane"/>
    <property type="evidence" value="ECO:0007669"/>
    <property type="project" value="UniProtKB-SubCell"/>
</dbReference>
<gene>
    <name evidence="9" type="ORF">HMPREF9257_0881</name>
</gene>
<dbReference type="InterPro" id="IPR050638">
    <property type="entry name" value="AA-Vitamin_Transporters"/>
</dbReference>
<keyword evidence="4 7" id="KW-0812">Transmembrane</keyword>
<keyword evidence="3" id="KW-1003">Cell membrane</keyword>
<organism evidence="9 10">
    <name type="scientific">Eremococcus coleocola ACS-139-V-Col8</name>
    <dbReference type="NCBI Taxonomy" id="908337"/>
    <lineage>
        <taxon>Bacteria</taxon>
        <taxon>Bacillati</taxon>
        <taxon>Bacillota</taxon>
        <taxon>Bacilli</taxon>
        <taxon>Lactobacillales</taxon>
        <taxon>Aerococcaceae</taxon>
        <taxon>Eremococcus</taxon>
    </lineage>
</organism>
<evidence type="ECO:0000256" key="7">
    <source>
        <dbReference type="SAM" id="Phobius"/>
    </source>
</evidence>
<feature type="transmembrane region" description="Helical" evidence="7">
    <location>
        <begin position="256"/>
        <end position="275"/>
    </location>
</feature>
<keyword evidence="10" id="KW-1185">Reference proteome</keyword>
<evidence type="ECO:0000256" key="2">
    <source>
        <dbReference type="ARBA" id="ARBA00007362"/>
    </source>
</evidence>
<protein>
    <submittedName>
        <fullName evidence="9">Putative membrane protein</fullName>
    </submittedName>
</protein>
<dbReference type="EMBL" id="AENN01000001">
    <property type="protein sequence ID" value="EFR31982.1"/>
    <property type="molecule type" value="Genomic_DNA"/>
</dbReference>
<dbReference type="AlphaFoldDB" id="E4KLP9"/>
<comment type="subcellular location">
    <subcellularLocation>
        <location evidence="1">Cell membrane</location>
        <topology evidence="1">Multi-pass membrane protein</topology>
    </subcellularLocation>
</comment>
<feature type="transmembrane region" description="Helical" evidence="7">
    <location>
        <begin position="104"/>
        <end position="121"/>
    </location>
</feature>
<evidence type="ECO:0000256" key="4">
    <source>
        <dbReference type="ARBA" id="ARBA00022692"/>
    </source>
</evidence>
<feature type="domain" description="EamA" evidence="8">
    <location>
        <begin position="11"/>
        <end position="144"/>
    </location>
</feature>
<feature type="transmembrane region" description="Helical" evidence="7">
    <location>
        <begin position="224"/>
        <end position="244"/>
    </location>
</feature>
<dbReference type="SUPFAM" id="SSF103481">
    <property type="entry name" value="Multidrug resistance efflux transporter EmrE"/>
    <property type="match status" value="2"/>
</dbReference>
<evidence type="ECO:0000313" key="9">
    <source>
        <dbReference type="EMBL" id="EFR31982.1"/>
    </source>
</evidence>
<feature type="transmembrane region" description="Helical" evidence="7">
    <location>
        <begin position="281"/>
        <end position="301"/>
    </location>
</feature>
<accession>E4KLP9</accession>
<feature type="transmembrane region" description="Helical" evidence="7">
    <location>
        <begin position="12"/>
        <end position="30"/>
    </location>
</feature>
<dbReference type="InterPro" id="IPR037185">
    <property type="entry name" value="EmrE-like"/>
</dbReference>
<feature type="domain" description="EamA" evidence="8">
    <location>
        <begin position="156"/>
        <end position="296"/>
    </location>
</feature>
<dbReference type="PANTHER" id="PTHR32322:SF18">
    <property type="entry name" value="S-ADENOSYLMETHIONINE_S-ADENOSYLHOMOCYSTEINE TRANSPORTER"/>
    <property type="match status" value="1"/>
</dbReference>
<evidence type="ECO:0000259" key="8">
    <source>
        <dbReference type="Pfam" id="PF00892"/>
    </source>
</evidence>
<name>E4KLP9_9LACT</name>
<comment type="similarity">
    <text evidence="2">Belongs to the EamA transporter family.</text>
</comment>
<dbReference type="PANTHER" id="PTHR32322">
    <property type="entry name" value="INNER MEMBRANE TRANSPORTER"/>
    <property type="match status" value="1"/>
</dbReference>
<dbReference type="STRING" id="908337.HMPREF9257_0881"/>
<dbReference type="Pfam" id="PF00892">
    <property type="entry name" value="EamA"/>
    <property type="match status" value="2"/>
</dbReference>
<reference evidence="9 10" key="1">
    <citation type="submission" date="2010-10" db="EMBL/GenBank/DDBJ databases">
        <authorList>
            <person name="Durkin A.S."/>
            <person name="Madupu R."/>
            <person name="Torralba M."/>
            <person name="Gillis M."/>
            <person name="Methe B."/>
            <person name="Sutton G."/>
            <person name="Nelson K.E."/>
        </authorList>
    </citation>
    <scope>NUCLEOTIDE SEQUENCE [LARGE SCALE GENOMIC DNA]</scope>
    <source>
        <strain evidence="9 10">ACS-139-V-Col8</strain>
    </source>
</reference>
<evidence type="ECO:0000256" key="3">
    <source>
        <dbReference type="ARBA" id="ARBA00022475"/>
    </source>
</evidence>
<sequence>MELEASKNLWRGSLAAICCESLFGLSYLFTKSATGSATALALLGWRFVLAFFIMTLMVMFGFIKVNLKGKKLKPLLSVSIFSPCLYFLGETVGINHTIASESGILLACIPIASLICSSLILKEIPSKFQIIGILTTLFGVLLIIAALGLSSSLSIIGYSFLLMGVLAYALYSVFVEKAVDYSDVEITYIMLLMGALCFSSLALGEALWQGQLSSLLMIPFKDQTFSLAVIYQGLACSIGAFFLSNYAISKIGVNRTSSFVGISTVVSILAGNLILGESISILQILGAIIILIGVYTANINFEK</sequence>
<evidence type="ECO:0000256" key="6">
    <source>
        <dbReference type="ARBA" id="ARBA00023136"/>
    </source>
</evidence>
<dbReference type="OrthoDB" id="37139at2"/>
<feature type="transmembrane region" description="Helical" evidence="7">
    <location>
        <begin position="75"/>
        <end position="98"/>
    </location>
</feature>
<proteinExistence type="inferred from homology"/>
<keyword evidence="6 7" id="KW-0472">Membrane</keyword>
<keyword evidence="5 7" id="KW-1133">Transmembrane helix</keyword>
<feature type="transmembrane region" description="Helical" evidence="7">
    <location>
        <begin position="155"/>
        <end position="174"/>
    </location>
</feature>
<comment type="caution">
    <text evidence="9">The sequence shown here is derived from an EMBL/GenBank/DDBJ whole genome shotgun (WGS) entry which is preliminary data.</text>
</comment>